<dbReference type="Pfam" id="PF11977">
    <property type="entry name" value="RNase_Zc3h12a"/>
    <property type="match status" value="1"/>
</dbReference>
<evidence type="ECO:0000256" key="3">
    <source>
        <dbReference type="ARBA" id="ARBA00022722"/>
    </source>
</evidence>
<feature type="compositionally biased region" description="Basic and acidic residues" evidence="11">
    <location>
        <begin position="522"/>
        <end position="531"/>
    </location>
</feature>
<accession>A0ABQ8MPR2</accession>
<evidence type="ECO:0000256" key="2">
    <source>
        <dbReference type="ARBA" id="ARBA00010922"/>
    </source>
</evidence>
<feature type="region of interest" description="Disordered" evidence="11">
    <location>
        <begin position="426"/>
        <end position="551"/>
    </location>
</feature>
<keyword evidence="3" id="KW-0540">Nuclease</keyword>
<evidence type="ECO:0000256" key="6">
    <source>
        <dbReference type="ARBA" id="ARBA00022771"/>
    </source>
</evidence>
<organism evidence="13 14">
    <name type="scientific">Labeo rohita</name>
    <name type="common">Indian major carp</name>
    <name type="synonym">Cyprinus rohita</name>
    <dbReference type="NCBI Taxonomy" id="84645"/>
    <lineage>
        <taxon>Eukaryota</taxon>
        <taxon>Metazoa</taxon>
        <taxon>Chordata</taxon>
        <taxon>Craniata</taxon>
        <taxon>Vertebrata</taxon>
        <taxon>Euteleostomi</taxon>
        <taxon>Actinopterygii</taxon>
        <taxon>Neopterygii</taxon>
        <taxon>Teleostei</taxon>
        <taxon>Ostariophysi</taxon>
        <taxon>Cypriniformes</taxon>
        <taxon>Cyprinidae</taxon>
        <taxon>Labeoninae</taxon>
        <taxon>Labeonini</taxon>
        <taxon>Labeo</taxon>
    </lineage>
</organism>
<dbReference type="InterPro" id="IPR040757">
    <property type="entry name" value="Regnase_1/ZC3H12_C"/>
</dbReference>
<feature type="compositionally biased region" description="Acidic residues" evidence="11">
    <location>
        <begin position="442"/>
        <end position="454"/>
    </location>
</feature>
<dbReference type="InterPro" id="IPR021869">
    <property type="entry name" value="RNase_Zc3h12_NYN"/>
</dbReference>
<dbReference type="InterPro" id="IPR051101">
    <property type="entry name" value="ZC3H12/N4BP1_RNase_Reg"/>
</dbReference>
<evidence type="ECO:0000256" key="11">
    <source>
        <dbReference type="SAM" id="MobiDB-lite"/>
    </source>
</evidence>
<comment type="caution">
    <text evidence="13">The sequence shown here is derived from an EMBL/GenBank/DDBJ whole genome shotgun (WGS) entry which is preliminary data.</text>
</comment>
<feature type="region of interest" description="Disordered" evidence="11">
    <location>
        <begin position="1231"/>
        <end position="1254"/>
    </location>
</feature>
<sequence length="1343" mass="148487">MVLELAAPAGAGPALQRCIPHIQRVFRVRVSCSTAESSCESPNAGSSIIVNIEDGKEEDCTKAKVNRAPELGAARHEIQQRDSTCCYETNQHKPVRVLECMVALLIVSLCCGGGEEKRREKEKKNKAEMKGEERGKKRRRGESFKSRMHSVIRLDMRYDLHVYKRLKFGGLLTKSCPHMTGHLFVHKMAILAHYAAVSLCKEWAHTFSPRVEYFSVLLLSSLRFHVLRAHRPLPPTQQQFPDQFQSWPADLRPAVEAVLPSSGPWLVSADDVVQCPGEHAAGVSVTTQNSSYVTLGRKFFNTPHLQREREGEDCFPREHCVVLVVTAKKQLADDRAALLGNRCHERRGASRSWMEYIVSLISPVHKHRERLTLWLQRRLHALRAAIEYESCAVVQVRDHALELQGGHAQVTAACAMLQRLKMEHRGCRDPQPLPAAAGHDSPEEEEEEDEEAGEDGSSSESDGEARSRSGSSGGAISATSSGEGGTGRRQDPLTVTKPHRQLCRSSCLDRPSFSQSSTLQELRTDDTRSDSSQRALAPPATSAQMSLRQTSDRDYQTKMDFALKLGYSGEQVESVLSKLGSSALINDVLAELVRLGNKGDPESQTAAGTAGLMPRAVGAKEAVSPEASLEEDPSDTYDNLRPIVIDGSNVAMSHGNKEVFSCLGIQLAVDWFLEKGHKDITVFVPAWRKEQSRPDAPIKDQEILRKLEKEKILVFTPSRRVQGRRVVCYDDRFIVKLACDSDGIIVSNDNYRDLQNEKPEWKKFIEERLLMYSFVNDKFMPPDDPLGRHGPSLENFLRKRPVVPEHKKQPCPYGKKCTYGHKCKYYHPERANQPQRAVADELRAFAKLSAVKTMSEGALAKCGTSGSVSKGDSSSEAKRVAPKRQSDPSIRSVACEQEERLCPTRKAEANSVPSLVSALSVPTMPLTKSHAAGALNTRSASSPVPGSLHFTHSSLEHAGSVQYPPILVTNSQGASVAYGEPFPKYDSVVSDHGYYSMLSDFSTISLQDSFCSLEQPEPVGVGGGYPGRASMCPEPGRSHSSDSFSSYSGEMYLNSLEGSLDDSMKGPPSQTQTQSSAQTRLQAFAHGFHHEALTRVQSYGTDEPKPGPRKQSSAHLAPHTQHTVVAARSSCPGDYPPLSQNVLPSASPSQQGRSLGMTRMDSISDSRLYESNPLRQRRPPLCREQHASWDPLPCGNEPYSYGSYGLTGGLMPCCERVMVRSMPEKMEQIWRSPWDSVPPPPPSARGPAEEPQERHPIPEHQYQTYRNLCNIFPAYVVHLVMEENPHMTDPQQLAAVIPYGSLDLVPEKFSIVKKSCVLHSSAPETGRNVLRVVHKADSKVYPH</sequence>
<evidence type="ECO:0000256" key="5">
    <source>
        <dbReference type="ARBA" id="ARBA00022759"/>
    </source>
</evidence>
<dbReference type="Pfam" id="PF18039">
    <property type="entry name" value="UBA_6"/>
    <property type="match status" value="1"/>
</dbReference>
<evidence type="ECO:0000259" key="12">
    <source>
        <dbReference type="PROSITE" id="PS50103"/>
    </source>
</evidence>
<keyword evidence="7" id="KW-0378">Hydrolase</keyword>
<keyword evidence="6 10" id="KW-0863">Zinc-finger</keyword>
<feature type="compositionally biased region" description="Polar residues" evidence="11">
    <location>
        <begin position="1138"/>
        <end position="1153"/>
    </location>
</feature>
<evidence type="ECO:0000256" key="10">
    <source>
        <dbReference type="PROSITE-ProRule" id="PRU00723"/>
    </source>
</evidence>
<dbReference type="CDD" id="cd18729">
    <property type="entry name" value="PIN_Zc3h12-like"/>
    <property type="match status" value="1"/>
</dbReference>
<feature type="compositionally biased region" description="Polar residues" evidence="11">
    <location>
        <begin position="512"/>
        <end position="521"/>
    </location>
</feature>
<comment type="cofactor">
    <cofactor evidence="1">
        <name>Mg(2+)</name>
        <dbReference type="ChEBI" id="CHEBI:18420"/>
    </cofactor>
</comment>
<feature type="compositionally biased region" description="Low complexity" evidence="11">
    <location>
        <begin position="863"/>
        <end position="872"/>
    </location>
</feature>
<feature type="compositionally biased region" description="Low complexity" evidence="11">
    <location>
        <begin position="1069"/>
        <end position="1078"/>
    </location>
</feature>
<dbReference type="PROSITE" id="PS50103">
    <property type="entry name" value="ZF_C3H1"/>
    <property type="match status" value="1"/>
</dbReference>
<keyword evidence="9" id="KW-0460">Magnesium</keyword>
<dbReference type="InterPro" id="IPR040546">
    <property type="entry name" value="Rege-1_UBA-like"/>
</dbReference>
<feature type="region of interest" description="Disordered" evidence="11">
    <location>
        <begin position="1098"/>
        <end position="1156"/>
    </location>
</feature>
<keyword evidence="8 10" id="KW-0862">Zinc</keyword>
<dbReference type="EMBL" id="JACTAM010000005">
    <property type="protein sequence ID" value="KAI2664839.1"/>
    <property type="molecule type" value="Genomic_DNA"/>
</dbReference>
<feature type="domain" description="C3H1-type" evidence="12">
    <location>
        <begin position="805"/>
        <end position="830"/>
    </location>
</feature>
<proteinExistence type="inferred from homology"/>
<name>A0ABQ8MPR2_LABRO</name>
<feature type="region of interest" description="Disordered" evidence="11">
    <location>
        <begin position="120"/>
        <end position="144"/>
    </location>
</feature>
<evidence type="ECO:0000256" key="9">
    <source>
        <dbReference type="ARBA" id="ARBA00022842"/>
    </source>
</evidence>
<keyword evidence="5" id="KW-0255">Endonuclease</keyword>
<dbReference type="Pfam" id="PF23050">
    <property type="entry name" value="KH_N4BP1_1st"/>
    <property type="match status" value="1"/>
</dbReference>
<evidence type="ECO:0000256" key="4">
    <source>
        <dbReference type="ARBA" id="ARBA00022723"/>
    </source>
</evidence>
<feature type="zinc finger region" description="C3H1-type" evidence="10">
    <location>
        <begin position="805"/>
        <end position="830"/>
    </location>
</feature>
<feature type="region of interest" description="Disordered" evidence="11">
    <location>
        <begin position="1057"/>
        <end position="1078"/>
    </location>
</feature>
<evidence type="ECO:0000256" key="7">
    <source>
        <dbReference type="ARBA" id="ARBA00022801"/>
    </source>
</evidence>
<protein>
    <submittedName>
        <fullName evidence="13">Ribonuclease ZC3H12B</fullName>
    </submittedName>
</protein>
<dbReference type="Gene3D" id="3.40.50.11980">
    <property type="match status" value="1"/>
</dbReference>
<keyword evidence="14" id="KW-1185">Reference proteome</keyword>
<feature type="compositionally biased region" description="Low complexity" evidence="11">
    <location>
        <begin position="468"/>
        <end position="481"/>
    </location>
</feature>
<dbReference type="PANTHER" id="PTHR12876:SF27">
    <property type="entry name" value="RIBONUCLEASE ZC3H12B-RELATED"/>
    <property type="match status" value="1"/>
</dbReference>
<feature type="region of interest" description="Disordered" evidence="11">
    <location>
        <begin position="861"/>
        <end position="892"/>
    </location>
</feature>
<dbReference type="InterPro" id="IPR056629">
    <property type="entry name" value="KH_N4BP1_1st"/>
</dbReference>
<reference evidence="13 14" key="1">
    <citation type="submission" date="2022-01" db="EMBL/GenBank/DDBJ databases">
        <title>A high-quality chromosome-level genome assembly of rohu carp, Labeo rohita.</title>
        <authorList>
            <person name="Arick M.A. II"/>
            <person name="Hsu C.-Y."/>
            <person name="Magbanua Z."/>
            <person name="Pechanova O."/>
            <person name="Grover C."/>
            <person name="Miller E."/>
            <person name="Thrash A."/>
            <person name="Ezzel L."/>
            <person name="Alam S."/>
            <person name="Benzie J."/>
            <person name="Hamilton M."/>
            <person name="Karsi A."/>
            <person name="Lawrence M.L."/>
            <person name="Peterson D.G."/>
        </authorList>
    </citation>
    <scope>NUCLEOTIDE SEQUENCE [LARGE SCALE GENOMIC DNA]</scope>
    <source>
        <strain evidence="14">BAU-BD-2019</strain>
        <tissue evidence="13">Blood</tissue>
    </source>
</reference>
<comment type="similarity">
    <text evidence="2">Belongs to the ZC3H12 family.</text>
</comment>
<dbReference type="InterPro" id="IPR000571">
    <property type="entry name" value="Znf_CCCH"/>
</dbReference>
<evidence type="ECO:0000313" key="13">
    <source>
        <dbReference type="EMBL" id="KAI2664839.1"/>
    </source>
</evidence>
<dbReference type="PANTHER" id="PTHR12876">
    <property type="entry name" value="N4BP1-RELATED"/>
    <property type="match status" value="1"/>
</dbReference>
<gene>
    <name evidence="13" type="ORF">H4Q32_003148</name>
</gene>
<evidence type="ECO:0000256" key="8">
    <source>
        <dbReference type="ARBA" id="ARBA00022833"/>
    </source>
</evidence>
<keyword evidence="4 10" id="KW-0479">Metal-binding</keyword>
<evidence type="ECO:0000313" key="14">
    <source>
        <dbReference type="Proteomes" id="UP000830375"/>
    </source>
</evidence>
<dbReference type="Proteomes" id="UP000830375">
    <property type="component" value="Unassembled WGS sequence"/>
</dbReference>
<feature type="region of interest" description="Disordered" evidence="11">
    <location>
        <begin position="598"/>
        <end position="635"/>
    </location>
</feature>
<evidence type="ECO:0000256" key="1">
    <source>
        <dbReference type="ARBA" id="ARBA00001946"/>
    </source>
</evidence>
<dbReference type="Pfam" id="PF18561">
    <property type="entry name" value="Regnase_1_C"/>
    <property type="match status" value="1"/>
</dbReference>